<dbReference type="AlphaFoldDB" id="B0CWL1"/>
<feature type="compositionally biased region" description="Polar residues" evidence="1">
    <location>
        <begin position="41"/>
        <end position="51"/>
    </location>
</feature>
<feature type="domain" description="T6SS Phospholipase effector Tle1-like catalytic" evidence="2">
    <location>
        <begin position="91"/>
        <end position="437"/>
    </location>
</feature>
<accession>B0CWL1</accession>
<dbReference type="Pfam" id="PF09994">
    <property type="entry name" value="T6SS_Tle1-like_cat"/>
    <property type="match status" value="1"/>
</dbReference>
<feature type="region of interest" description="Disordered" evidence="1">
    <location>
        <begin position="41"/>
        <end position="83"/>
    </location>
</feature>
<dbReference type="InParanoid" id="B0CWL1"/>
<dbReference type="KEGG" id="lbc:LACBIDRAFT_308538"/>
<name>B0CWL1_LACBS</name>
<dbReference type="Proteomes" id="UP000001194">
    <property type="component" value="Unassembled WGS sequence"/>
</dbReference>
<proteinExistence type="predicted"/>
<dbReference type="InterPro" id="IPR018712">
    <property type="entry name" value="Tle1-like_cat"/>
</dbReference>
<evidence type="ECO:0000313" key="3">
    <source>
        <dbReference type="EMBL" id="EDR13084.1"/>
    </source>
</evidence>
<feature type="compositionally biased region" description="Polar residues" evidence="1">
    <location>
        <begin position="1"/>
        <end position="14"/>
    </location>
</feature>
<feature type="region of interest" description="Disordered" evidence="1">
    <location>
        <begin position="347"/>
        <end position="384"/>
    </location>
</feature>
<evidence type="ECO:0000313" key="4">
    <source>
        <dbReference type="Proteomes" id="UP000001194"/>
    </source>
</evidence>
<dbReference type="PANTHER" id="PTHR33840">
    <property type="match status" value="1"/>
</dbReference>
<dbReference type="HOGENOM" id="CLU_005049_5_0_1"/>
<dbReference type="EMBL" id="DS547093">
    <property type="protein sequence ID" value="EDR13084.1"/>
    <property type="molecule type" value="Genomic_DNA"/>
</dbReference>
<sequence length="623" mass="69345">MSIAHSQLETTLTGDTVVDRSGRPTPILATAAQAFSDNTDSVQKAISSSPSAYDKSPFSAEGQQLGGGSPLGETPVPVTIPPRDPSAADYRTLVLCFDGTGDQFDADNSNIVQLVASLKKSDRSKQMVYYQAGIGTYTAPNIATPFMSSIRKTLDEMFAWNLHAHVMSGYEFLMQNCEGLLLLGGVKWNADMIKTLLGTGSAYLVGFSRGAYTARSLAGMIHKVGLLPKDNFQQVPFAYKMFKRADHVGWEQSTEFKKAFSVDVNIEFVGVWDTVDSVGIIPKRLPFTTSNTIVRTFRHAVALDERRAKFKANLWNRPDADELKLGKDAVLNASNTACALVDDDLKVHHHHPPKTNGKNGQGSGHNDHQHQHKTRKESDHDRKLNTMERMYSTASEQTTDIEEVWFAGCHCDVGGGSVSNKTRNSLARITLRWMIRECFKTNTGIMFDSQALRSIGLDPSTLYPFVTPRPPPLPLGSNRIAKVPSNPIPVRLHAHLVKKRKEHPEVVGLSEGVHASAQVGTEEEEELKDALSPAYDQLTIKKAWWALEILPLQLRYQRGNNQWVTYIGSNMARPRFIPKQAKNGVKVHRSVKLRMEAEYEDARRKGKKYSPRAHFHVEPTWID</sequence>
<keyword evidence="4" id="KW-1185">Reference proteome</keyword>
<dbReference type="RefSeq" id="XP_001875582.1">
    <property type="nucleotide sequence ID" value="XM_001875547.1"/>
</dbReference>
<gene>
    <name evidence="3" type="ORF">LACBIDRAFT_308538</name>
</gene>
<feature type="region of interest" description="Disordered" evidence="1">
    <location>
        <begin position="1"/>
        <end position="23"/>
    </location>
</feature>
<organism evidence="4">
    <name type="scientific">Laccaria bicolor (strain S238N-H82 / ATCC MYA-4686)</name>
    <name type="common">Bicoloured deceiver</name>
    <name type="synonym">Laccaria laccata var. bicolor</name>
    <dbReference type="NCBI Taxonomy" id="486041"/>
    <lineage>
        <taxon>Eukaryota</taxon>
        <taxon>Fungi</taxon>
        <taxon>Dikarya</taxon>
        <taxon>Basidiomycota</taxon>
        <taxon>Agaricomycotina</taxon>
        <taxon>Agaricomycetes</taxon>
        <taxon>Agaricomycetidae</taxon>
        <taxon>Agaricales</taxon>
        <taxon>Agaricineae</taxon>
        <taxon>Hydnangiaceae</taxon>
        <taxon>Laccaria</taxon>
    </lineage>
</organism>
<dbReference type="PANTHER" id="PTHR33840:SF2">
    <property type="entry name" value="TLE1 PHOSPHOLIPASE DOMAIN-CONTAINING PROTEIN"/>
    <property type="match status" value="1"/>
</dbReference>
<dbReference type="OrthoDB" id="3162439at2759"/>
<reference evidence="3 4" key="1">
    <citation type="journal article" date="2008" name="Nature">
        <title>The genome of Laccaria bicolor provides insights into mycorrhizal symbiosis.</title>
        <authorList>
            <person name="Martin F."/>
            <person name="Aerts A."/>
            <person name="Ahren D."/>
            <person name="Brun A."/>
            <person name="Danchin E.G.J."/>
            <person name="Duchaussoy F."/>
            <person name="Gibon J."/>
            <person name="Kohler A."/>
            <person name="Lindquist E."/>
            <person name="Pereda V."/>
            <person name="Salamov A."/>
            <person name="Shapiro H.J."/>
            <person name="Wuyts J."/>
            <person name="Blaudez D."/>
            <person name="Buee M."/>
            <person name="Brokstein P."/>
            <person name="Canbaeck B."/>
            <person name="Cohen D."/>
            <person name="Courty P.E."/>
            <person name="Coutinho P.M."/>
            <person name="Delaruelle C."/>
            <person name="Detter J.C."/>
            <person name="Deveau A."/>
            <person name="DiFazio S."/>
            <person name="Duplessis S."/>
            <person name="Fraissinet-Tachet L."/>
            <person name="Lucic E."/>
            <person name="Frey-Klett P."/>
            <person name="Fourrey C."/>
            <person name="Feussner I."/>
            <person name="Gay G."/>
            <person name="Grimwood J."/>
            <person name="Hoegger P.J."/>
            <person name="Jain P."/>
            <person name="Kilaru S."/>
            <person name="Labbe J."/>
            <person name="Lin Y.C."/>
            <person name="Legue V."/>
            <person name="Le Tacon F."/>
            <person name="Marmeisse R."/>
            <person name="Melayah D."/>
            <person name="Montanini B."/>
            <person name="Muratet M."/>
            <person name="Nehls U."/>
            <person name="Niculita-Hirzel H."/>
            <person name="Oudot-Le Secq M.P."/>
            <person name="Peter M."/>
            <person name="Quesneville H."/>
            <person name="Rajashekar B."/>
            <person name="Reich M."/>
            <person name="Rouhier N."/>
            <person name="Schmutz J."/>
            <person name="Yin T."/>
            <person name="Chalot M."/>
            <person name="Henrissat B."/>
            <person name="Kuees U."/>
            <person name="Lucas S."/>
            <person name="Van de Peer Y."/>
            <person name="Podila G.K."/>
            <person name="Polle A."/>
            <person name="Pukkila P.J."/>
            <person name="Richardson P.M."/>
            <person name="Rouze P."/>
            <person name="Sanders I.R."/>
            <person name="Stajich J.E."/>
            <person name="Tunlid A."/>
            <person name="Tuskan G."/>
            <person name="Grigoriev I.V."/>
        </authorList>
    </citation>
    <scope>NUCLEOTIDE SEQUENCE [LARGE SCALE GENOMIC DNA]</scope>
    <source>
        <strain evidence="4">S238N-H82 / ATCC MYA-4686</strain>
    </source>
</reference>
<protein>
    <submittedName>
        <fullName evidence="3">Predicted protein</fullName>
    </submittedName>
</protein>
<evidence type="ECO:0000256" key="1">
    <source>
        <dbReference type="SAM" id="MobiDB-lite"/>
    </source>
</evidence>
<evidence type="ECO:0000259" key="2">
    <source>
        <dbReference type="Pfam" id="PF09994"/>
    </source>
</evidence>
<dbReference type="GeneID" id="6071830"/>